<feature type="transmembrane region" description="Helical" evidence="6">
    <location>
        <begin position="6"/>
        <end position="25"/>
    </location>
</feature>
<comment type="subcellular location">
    <subcellularLocation>
        <location evidence="1">Cell membrane</location>
        <topology evidence="1">Multi-pass membrane protein</topology>
    </subcellularLocation>
</comment>
<feature type="transmembrane region" description="Helical" evidence="6">
    <location>
        <begin position="137"/>
        <end position="161"/>
    </location>
</feature>
<evidence type="ECO:0000256" key="2">
    <source>
        <dbReference type="ARBA" id="ARBA00022475"/>
    </source>
</evidence>
<name>A0ABS1QVU7_9GAMM</name>
<comment type="caution">
    <text evidence="7">The sequence shown here is derived from an EMBL/GenBank/DDBJ whole genome shotgun (WGS) entry which is preliminary data.</text>
</comment>
<evidence type="ECO:0000256" key="5">
    <source>
        <dbReference type="ARBA" id="ARBA00023136"/>
    </source>
</evidence>
<protein>
    <submittedName>
        <fullName evidence="7">LysE family translocator</fullName>
    </submittedName>
</protein>
<evidence type="ECO:0000313" key="8">
    <source>
        <dbReference type="Proteomes" id="UP000638570"/>
    </source>
</evidence>
<keyword evidence="5 6" id="KW-0472">Membrane</keyword>
<keyword evidence="8" id="KW-1185">Reference proteome</keyword>
<gene>
    <name evidence="7" type="ORF">JKV55_13650</name>
</gene>
<keyword evidence="4 6" id="KW-1133">Transmembrane helix</keyword>
<dbReference type="EMBL" id="JAERTZ010000025">
    <property type="protein sequence ID" value="MBL1378359.1"/>
    <property type="molecule type" value="Genomic_DNA"/>
</dbReference>
<evidence type="ECO:0000256" key="3">
    <source>
        <dbReference type="ARBA" id="ARBA00022692"/>
    </source>
</evidence>
<sequence length="194" mass="21183">MPIEQLWPLVMFAFVTSFTPGPNNIMLMTSGANIGFVRTIPHMMGVTLGFSVMVVVVGIGLTGIFLRYPALHHILKVVCLIYLVWLAIKIAMSKPGNKEQEYQPMSFSAAAIFQWVNPKAWSMALTTVSVYNPSADGVGLVLIALVFGLVNLPCVSIWAAAGKQLSHMLTHPIQVRRFNLVMGGLLLVSTLPML</sequence>
<feature type="transmembrane region" description="Helical" evidence="6">
    <location>
        <begin position="74"/>
        <end position="92"/>
    </location>
</feature>
<keyword evidence="2" id="KW-1003">Cell membrane</keyword>
<dbReference type="InterPro" id="IPR001123">
    <property type="entry name" value="LeuE-type"/>
</dbReference>
<dbReference type="Proteomes" id="UP000638570">
    <property type="component" value="Unassembled WGS sequence"/>
</dbReference>
<dbReference type="PANTHER" id="PTHR30086">
    <property type="entry name" value="ARGININE EXPORTER PROTEIN ARGO"/>
    <property type="match status" value="1"/>
</dbReference>
<reference evidence="8" key="1">
    <citation type="submission" date="2021-01" db="EMBL/GenBank/DDBJ databases">
        <title>Genome public.</title>
        <authorList>
            <person name="Liu C."/>
            <person name="Sun Q."/>
        </authorList>
    </citation>
    <scope>NUCLEOTIDE SEQUENCE [LARGE SCALE GENOMIC DNA]</scope>
    <source>
        <strain evidence="8">CGMCC 1.18722</strain>
    </source>
</reference>
<evidence type="ECO:0000256" key="6">
    <source>
        <dbReference type="SAM" id="Phobius"/>
    </source>
</evidence>
<evidence type="ECO:0000256" key="4">
    <source>
        <dbReference type="ARBA" id="ARBA00022989"/>
    </source>
</evidence>
<dbReference type="RefSeq" id="WP_202086572.1">
    <property type="nucleotide sequence ID" value="NZ_JAERTZ010000025.1"/>
</dbReference>
<feature type="transmembrane region" description="Helical" evidence="6">
    <location>
        <begin position="46"/>
        <end position="68"/>
    </location>
</feature>
<evidence type="ECO:0000256" key="1">
    <source>
        <dbReference type="ARBA" id="ARBA00004651"/>
    </source>
</evidence>
<keyword evidence="3 6" id="KW-0812">Transmembrane</keyword>
<accession>A0ABS1QVU7</accession>
<dbReference type="PANTHER" id="PTHR30086:SF20">
    <property type="entry name" value="ARGININE EXPORTER PROTEIN ARGO-RELATED"/>
    <property type="match status" value="1"/>
</dbReference>
<dbReference type="Pfam" id="PF01810">
    <property type="entry name" value="LysE"/>
    <property type="match status" value="1"/>
</dbReference>
<proteinExistence type="predicted"/>
<evidence type="ECO:0000313" key="7">
    <source>
        <dbReference type="EMBL" id="MBL1378359.1"/>
    </source>
</evidence>
<organism evidence="7 8">
    <name type="scientific">Zobellella iuensis</name>
    <dbReference type="NCBI Taxonomy" id="2803811"/>
    <lineage>
        <taxon>Bacteria</taxon>
        <taxon>Pseudomonadati</taxon>
        <taxon>Pseudomonadota</taxon>
        <taxon>Gammaproteobacteria</taxon>
        <taxon>Aeromonadales</taxon>
        <taxon>Aeromonadaceae</taxon>
        <taxon>Zobellella</taxon>
    </lineage>
</organism>